<feature type="non-terminal residue" evidence="3">
    <location>
        <position position="1"/>
    </location>
</feature>
<dbReference type="InterPro" id="IPR003734">
    <property type="entry name" value="DUF155"/>
</dbReference>
<comment type="caution">
    <text evidence="3">The sequence shown here is derived from an EMBL/GenBank/DDBJ whole genome shotgun (WGS) entry which is preliminary data.</text>
</comment>
<evidence type="ECO:0000313" key="3">
    <source>
        <dbReference type="EMBL" id="KAJ3046469.1"/>
    </source>
</evidence>
<dbReference type="Proteomes" id="UP001212841">
    <property type="component" value="Unassembled WGS sequence"/>
</dbReference>
<dbReference type="PANTHER" id="PTHR16255:SF1">
    <property type="entry name" value="REQUIRED FOR MEIOTIC NUCLEAR DIVISION PROTEIN 1 HOMOLOG"/>
    <property type="match status" value="1"/>
</dbReference>
<evidence type="ECO:0000259" key="2">
    <source>
        <dbReference type="Pfam" id="PF02582"/>
    </source>
</evidence>
<dbReference type="InterPro" id="IPR051624">
    <property type="entry name" value="RMD1/Sad1-interacting"/>
</dbReference>
<reference evidence="3" key="1">
    <citation type="submission" date="2020-05" db="EMBL/GenBank/DDBJ databases">
        <title>Phylogenomic resolution of chytrid fungi.</title>
        <authorList>
            <person name="Stajich J.E."/>
            <person name="Amses K."/>
            <person name="Simmons R."/>
            <person name="Seto K."/>
            <person name="Myers J."/>
            <person name="Bonds A."/>
            <person name="Quandt C.A."/>
            <person name="Barry K."/>
            <person name="Liu P."/>
            <person name="Grigoriev I."/>
            <person name="Longcore J.E."/>
            <person name="James T.Y."/>
        </authorList>
    </citation>
    <scope>NUCLEOTIDE SEQUENCE</scope>
    <source>
        <strain evidence="3">JEL0318</strain>
    </source>
</reference>
<sequence>MLRRSLRLIAPACRVNAVGKPSLFRPLASPRLSPLSRTTSLRWASTVDPSSQSLAGSAKIDGVEERRLPKRPTTKKKKVFQRDLSEEGIDLNGHSHELLKATAYCTAEKYDFDALLPLLRKHYILLPYIAEDVYQVHLTDPQTINSPTWEGSSPSSPPQPEAFIFPTGSFVTWGATIGQSERLLRLLKKAEVNPGKITTEEFMYYEDQEHAGGLAGDTIILGQSLPPREAKLAYSAGLARSAKLESLESHLDSHLEKNRNIPQFLLQGKKLPLGREEVLRNLGELFLLRGHLNLHSEMLDLPEFCWSSSKMEEAFEKVSRNLDVRTRIAIFNKKLDYANELAEVLRNHLHEQHSLGLEWCIIILISVEICFEFVHWMDKVGMIDVEGAYRALMRKGPKSLGSGGVEGKGGEPTLVEEFVSDEPGWI</sequence>
<dbReference type="EMBL" id="JADGJD010001161">
    <property type="protein sequence ID" value="KAJ3046469.1"/>
    <property type="molecule type" value="Genomic_DNA"/>
</dbReference>
<accession>A0AAD5S7D1</accession>
<dbReference type="PANTHER" id="PTHR16255">
    <property type="entry name" value="REQUIRED FOR MEIOTIC NUCLEAR DIVISION PROTEIN 1 HOMOLOG"/>
    <property type="match status" value="1"/>
</dbReference>
<proteinExistence type="inferred from homology"/>
<protein>
    <recommendedName>
        <fullName evidence="2">DUF155 domain-containing protein</fullName>
    </recommendedName>
</protein>
<comment type="similarity">
    <text evidence="1">Belongs to the RMD1/sif2 family.</text>
</comment>
<evidence type="ECO:0000256" key="1">
    <source>
        <dbReference type="ARBA" id="ARBA00008306"/>
    </source>
</evidence>
<keyword evidence="4" id="KW-1185">Reference proteome</keyword>
<dbReference type="GO" id="GO:0005739">
    <property type="term" value="C:mitochondrion"/>
    <property type="evidence" value="ECO:0007669"/>
    <property type="project" value="UniProtKB-ARBA"/>
</dbReference>
<dbReference type="GO" id="GO:0070131">
    <property type="term" value="P:positive regulation of mitochondrial translation"/>
    <property type="evidence" value="ECO:0007669"/>
    <property type="project" value="TreeGrafter"/>
</dbReference>
<dbReference type="AlphaFoldDB" id="A0AAD5S7D1"/>
<organism evidence="3 4">
    <name type="scientific">Rhizophlyctis rosea</name>
    <dbReference type="NCBI Taxonomy" id="64517"/>
    <lineage>
        <taxon>Eukaryota</taxon>
        <taxon>Fungi</taxon>
        <taxon>Fungi incertae sedis</taxon>
        <taxon>Chytridiomycota</taxon>
        <taxon>Chytridiomycota incertae sedis</taxon>
        <taxon>Chytridiomycetes</taxon>
        <taxon>Rhizophlyctidales</taxon>
        <taxon>Rhizophlyctidaceae</taxon>
        <taxon>Rhizophlyctis</taxon>
    </lineage>
</organism>
<name>A0AAD5S7D1_9FUNG</name>
<evidence type="ECO:0000313" key="4">
    <source>
        <dbReference type="Proteomes" id="UP001212841"/>
    </source>
</evidence>
<feature type="domain" description="DUF155" evidence="2">
    <location>
        <begin position="163"/>
        <end position="332"/>
    </location>
</feature>
<gene>
    <name evidence="3" type="ORF">HK097_000832</name>
</gene>
<dbReference type="Pfam" id="PF02582">
    <property type="entry name" value="DUF155"/>
    <property type="match status" value="1"/>
</dbReference>